<dbReference type="GO" id="GO:0032040">
    <property type="term" value="C:small-subunit processome"/>
    <property type="evidence" value="ECO:0007669"/>
    <property type="project" value="TreeGrafter"/>
</dbReference>
<dbReference type="Proteomes" id="UP000712600">
    <property type="component" value="Unassembled WGS sequence"/>
</dbReference>
<evidence type="ECO:0000313" key="13">
    <source>
        <dbReference type="Proteomes" id="UP000712600"/>
    </source>
</evidence>
<dbReference type="Gene3D" id="3.30.1370.10">
    <property type="entry name" value="K Homology domain, type 1"/>
    <property type="match status" value="2"/>
</dbReference>
<dbReference type="GO" id="GO:0006364">
    <property type="term" value="P:rRNA processing"/>
    <property type="evidence" value="ECO:0007669"/>
    <property type="project" value="UniProtKB-KW"/>
</dbReference>
<proteinExistence type="inferred from homology"/>
<dbReference type="InterPro" id="IPR036612">
    <property type="entry name" value="KH_dom_type_1_sf"/>
</dbReference>
<dbReference type="AlphaFoldDB" id="A0A8S9Q9T4"/>
<name>A0A8S9Q9T4_BRACR</name>
<feature type="compositionally biased region" description="Polar residues" evidence="9">
    <location>
        <begin position="337"/>
        <end position="351"/>
    </location>
</feature>
<feature type="domain" description="KRR1 small subunit processome component second KH" evidence="11">
    <location>
        <begin position="110"/>
        <end position="149"/>
    </location>
</feature>
<reference evidence="12" key="1">
    <citation type="submission" date="2019-12" db="EMBL/GenBank/DDBJ databases">
        <title>Genome sequencing and annotation of Brassica cretica.</title>
        <authorList>
            <person name="Studholme D.J."/>
            <person name="Sarris P."/>
        </authorList>
    </citation>
    <scope>NUCLEOTIDE SEQUENCE</scope>
    <source>
        <strain evidence="12">PFS-109/04</strain>
        <tissue evidence="12">Leaf</tissue>
    </source>
</reference>
<feature type="compositionally biased region" description="Basic and acidic residues" evidence="9">
    <location>
        <begin position="436"/>
        <end position="455"/>
    </location>
</feature>
<feature type="compositionally biased region" description="Low complexity" evidence="9">
    <location>
        <begin position="201"/>
        <end position="223"/>
    </location>
</feature>
<evidence type="ECO:0000313" key="12">
    <source>
        <dbReference type="EMBL" id="KAF3535278.1"/>
    </source>
</evidence>
<evidence type="ECO:0000256" key="7">
    <source>
        <dbReference type="ARBA" id="ARBA00023274"/>
    </source>
</evidence>
<dbReference type="InterPro" id="IPR041174">
    <property type="entry name" value="KRR1-like_KH1"/>
</dbReference>
<dbReference type="InterPro" id="IPR024166">
    <property type="entry name" value="rRNA_assembly_KRR1"/>
</dbReference>
<feature type="compositionally biased region" description="Polar residues" evidence="9">
    <location>
        <begin position="224"/>
        <end position="242"/>
    </location>
</feature>
<evidence type="ECO:0000259" key="11">
    <source>
        <dbReference type="Pfam" id="PF21800"/>
    </source>
</evidence>
<keyword evidence="6" id="KW-0539">Nucleus</keyword>
<dbReference type="CDD" id="cd22393">
    <property type="entry name" value="KH-I_KRR1_rpt1"/>
    <property type="match status" value="1"/>
</dbReference>
<feature type="region of interest" description="Disordered" evidence="9">
    <location>
        <begin position="177"/>
        <end position="386"/>
    </location>
</feature>
<comment type="similarity">
    <text evidence="2">Belongs to the KRR1 family.</text>
</comment>
<evidence type="ECO:0000256" key="5">
    <source>
        <dbReference type="ARBA" id="ARBA00022884"/>
    </source>
</evidence>
<keyword evidence="3" id="KW-0690">Ribosome biogenesis</keyword>
<accession>A0A8S9Q9T4</accession>
<evidence type="ECO:0000256" key="3">
    <source>
        <dbReference type="ARBA" id="ARBA00022517"/>
    </source>
</evidence>
<evidence type="ECO:0000256" key="9">
    <source>
        <dbReference type="SAM" id="MobiDB-lite"/>
    </source>
</evidence>
<dbReference type="FunFam" id="3.30.1370.10:FF:000014">
    <property type="entry name" value="KRR1 small subunit processome component"/>
    <property type="match status" value="1"/>
</dbReference>
<feature type="domain" description="KRR1 small subunit processome component first KH" evidence="10">
    <location>
        <begin position="27"/>
        <end position="107"/>
    </location>
</feature>
<protein>
    <recommendedName>
        <fullName evidence="8">KRR-R motif-containing protein 1</fullName>
    </recommendedName>
</protein>
<dbReference type="InterPro" id="IPR048550">
    <property type="entry name" value="KRR1-like_KH1_euk"/>
</dbReference>
<dbReference type="InterPro" id="IPR048548">
    <property type="entry name" value="KRR1-like_KH2"/>
</dbReference>
<evidence type="ECO:0000256" key="8">
    <source>
        <dbReference type="ARBA" id="ARBA00032993"/>
    </source>
</evidence>
<dbReference type="Pfam" id="PF17903">
    <property type="entry name" value="KH_KRR1_1st"/>
    <property type="match status" value="1"/>
</dbReference>
<dbReference type="PANTHER" id="PTHR12581">
    <property type="entry name" value="HIV-1 REV BINDING PROTEIN 2, 3"/>
    <property type="match status" value="1"/>
</dbReference>
<organism evidence="12 13">
    <name type="scientific">Brassica cretica</name>
    <name type="common">Mustard</name>
    <dbReference type="NCBI Taxonomy" id="69181"/>
    <lineage>
        <taxon>Eukaryota</taxon>
        <taxon>Viridiplantae</taxon>
        <taxon>Streptophyta</taxon>
        <taxon>Embryophyta</taxon>
        <taxon>Tracheophyta</taxon>
        <taxon>Spermatophyta</taxon>
        <taxon>Magnoliopsida</taxon>
        <taxon>eudicotyledons</taxon>
        <taxon>Gunneridae</taxon>
        <taxon>Pentapetalae</taxon>
        <taxon>rosids</taxon>
        <taxon>malvids</taxon>
        <taxon>Brassicales</taxon>
        <taxon>Brassicaceae</taxon>
        <taxon>Brassiceae</taxon>
        <taxon>Brassica</taxon>
    </lineage>
</organism>
<dbReference type="Pfam" id="PF21800">
    <property type="entry name" value="KH_KRR1_2nd"/>
    <property type="match status" value="1"/>
</dbReference>
<feature type="compositionally biased region" description="Basic residues" evidence="9">
    <location>
        <begin position="359"/>
        <end position="370"/>
    </location>
</feature>
<comment type="caution">
    <text evidence="12">The sequence shown here is derived from an EMBL/GenBank/DDBJ whole genome shotgun (WGS) entry which is preliminary data.</text>
</comment>
<evidence type="ECO:0000256" key="2">
    <source>
        <dbReference type="ARBA" id="ARBA00009344"/>
    </source>
</evidence>
<dbReference type="EMBL" id="QGKX02001290">
    <property type="protein sequence ID" value="KAF3535278.1"/>
    <property type="molecule type" value="Genomic_DNA"/>
</dbReference>
<feature type="compositionally biased region" description="Polar residues" evidence="9">
    <location>
        <begin position="292"/>
        <end position="324"/>
    </location>
</feature>
<feature type="region of interest" description="Disordered" evidence="9">
    <location>
        <begin position="429"/>
        <end position="455"/>
    </location>
</feature>
<gene>
    <name evidence="12" type="ORF">F2Q69_00018438</name>
</gene>
<keyword evidence="4" id="KW-0698">rRNA processing</keyword>
<comment type="subcellular location">
    <subcellularLocation>
        <location evidence="1">Nucleus</location>
        <location evidence="1">Nucleolus</location>
    </subcellularLocation>
</comment>
<evidence type="ECO:0000259" key="10">
    <source>
        <dbReference type="Pfam" id="PF17903"/>
    </source>
</evidence>
<evidence type="ECO:0000256" key="1">
    <source>
        <dbReference type="ARBA" id="ARBA00004604"/>
    </source>
</evidence>
<dbReference type="PANTHER" id="PTHR12581:SF0">
    <property type="entry name" value="KRR1 SMALL SUBUNIT PROCESSOME COMPONENT HOMOLOG"/>
    <property type="match status" value="1"/>
</dbReference>
<sequence length="455" mass="49910">MAKEYIDHWRIEKFDPAWNPTGMLEVSSFSRRYPHYIETYLQACWQSVQSALKEYGVACKLNVVEGSMTVSTTKKTRDPYIIVKARDLLRLLSRSVPAPQAVKILEDDMSYDIINIRKMVRKKERFVRRRQRLVGPDYSTLKLSDTIVQTKTKRINRAIPFSTTTTVKVTSLAATRRRLIRRRFQDSPPPMGKGKKKKGPRQGSPSSSSPPQSSSPPSNSRSKVNGSSAVPENSIETLNPPSSAFEHASDAQIVDLAAQQVQADMEKEASLPDSPKLASEALTGDSCPDLVAQQTDSISTQKSPSTKTLNLASDGQIIDSSSELAAQLDGETRLNESDSTTNNLEPVTATDSAAPGPGKKTRRGRSKSKSWRVSTAPKDPQQGTIQIYRPIEKAKEALKDNQGVFEVGGTSGSSQQVDSVKRIGFLSRASSATCSDVEHDSSDVDSSDSDKEEGR</sequence>
<keyword evidence="5" id="KW-0694">RNA-binding</keyword>
<evidence type="ECO:0000256" key="4">
    <source>
        <dbReference type="ARBA" id="ARBA00022552"/>
    </source>
</evidence>
<dbReference type="GO" id="GO:0003723">
    <property type="term" value="F:RNA binding"/>
    <property type="evidence" value="ECO:0007669"/>
    <property type="project" value="UniProtKB-KW"/>
</dbReference>
<evidence type="ECO:0000256" key="6">
    <source>
        <dbReference type="ARBA" id="ARBA00023242"/>
    </source>
</evidence>
<keyword evidence="7" id="KW-0687">Ribonucleoprotein</keyword>